<sequence>MEIKLKLKINWLNIIFSKDFLDYLELETLKEVSLTSKLVREKINPRLFKKVMLSSNIFEFEFKDNIFIECINQYLYPESYNGTSIDGYNHLNSLSVENGLNDYICTLNDIKKFVKSLYYEDAKKSEYYLFPIVNIFDNLTFLRLDCCIVPFAAFYKLDETLVSLKNLEINHVTLYKLPDDNINSDQITLPSNLSCLDFRYCMLASSKLLFDPYKFILNQNLHDNCGKFNLPVISLPSLKKLAYFNYEDVYEEVESFLAINPNLESLIIESFDLNLIKELNSLKCLELDTISQLNTDSQIPSLEYIERLSVNIVNPECYEKIKLLCLLCLNLEYLSFYMGDSEYVKDSIDNFLLPLASSLPLLKTLKLVFGSSKDDLDFSMFTNIESLIIDTESFTILDLNFETCAKLKKIEFISYLGEVNTQEFKDKFDSYKNWIFKFYSNTIKGYRINY</sequence>
<protein>
    <recommendedName>
        <fullName evidence="3">F-box domain-containing protein</fullName>
    </recommendedName>
</protein>
<reference evidence="1 2" key="1">
    <citation type="journal article" date="2015" name="Genome Biol. Evol.">
        <title>Phylogenomic analyses indicate that early fungi evolved digesting cell walls of algal ancestors of land plants.</title>
        <authorList>
            <person name="Chang Y."/>
            <person name="Wang S."/>
            <person name="Sekimoto S."/>
            <person name="Aerts A.L."/>
            <person name="Choi C."/>
            <person name="Clum A."/>
            <person name="LaButti K.M."/>
            <person name="Lindquist E.A."/>
            <person name="Yee Ngan C."/>
            <person name="Ohm R.A."/>
            <person name="Salamov A.A."/>
            <person name="Grigoriev I.V."/>
            <person name="Spatafora J.W."/>
            <person name="Berbee M.L."/>
        </authorList>
    </citation>
    <scope>NUCLEOTIDE SEQUENCE [LARGE SCALE GENOMIC DNA]</scope>
    <source>
        <strain evidence="1 2">NRRL 28638</strain>
    </source>
</reference>
<gene>
    <name evidence="1" type="ORF">CONCODRAFT_17497</name>
</gene>
<organism evidence="1 2">
    <name type="scientific">Conidiobolus coronatus (strain ATCC 28846 / CBS 209.66 / NRRL 28638)</name>
    <name type="common">Delacroixia coronata</name>
    <dbReference type="NCBI Taxonomy" id="796925"/>
    <lineage>
        <taxon>Eukaryota</taxon>
        <taxon>Fungi</taxon>
        <taxon>Fungi incertae sedis</taxon>
        <taxon>Zoopagomycota</taxon>
        <taxon>Entomophthoromycotina</taxon>
        <taxon>Entomophthoromycetes</taxon>
        <taxon>Entomophthorales</taxon>
        <taxon>Ancylistaceae</taxon>
        <taxon>Conidiobolus</taxon>
    </lineage>
</organism>
<dbReference type="EMBL" id="KQ964498">
    <property type="protein sequence ID" value="KXN70573.1"/>
    <property type="molecule type" value="Genomic_DNA"/>
</dbReference>
<proteinExistence type="predicted"/>
<name>A0A137P6C2_CONC2</name>
<evidence type="ECO:0008006" key="3">
    <source>
        <dbReference type="Google" id="ProtNLM"/>
    </source>
</evidence>
<evidence type="ECO:0000313" key="1">
    <source>
        <dbReference type="EMBL" id="KXN70573.1"/>
    </source>
</evidence>
<keyword evidence="2" id="KW-1185">Reference proteome</keyword>
<dbReference type="Proteomes" id="UP000070444">
    <property type="component" value="Unassembled WGS sequence"/>
</dbReference>
<accession>A0A137P6C2</accession>
<evidence type="ECO:0000313" key="2">
    <source>
        <dbReference type="Proteomes" id="UP000070444"/>
    </source>
</evidence>
<dbReference type="AlphaFoldDB" id="A0A137P6C2"/>